<feature type="compositionally biased region" description="Basic and acidic residues" evidence="1">
    <location>
        <begin position="101"/>
        <end position="110"/>
    </location>
</feature>
<gene>
    <name evidence="2" type="ORF">GOODEAATRI_021056</name>
</gene>
<accession>A0ABV0PFT9</accession>
<sequence>MYLRGRKESKNHSGLKSKRSSNGILQCFCLNPSVEILGSLSFLMWCLFMDVLSPSVHPLPLFIAVLGADSNSEYSSGSGILLSDSREMSSVASSILSLHVRDQGSGDRKGRSSGGAQFKEPNWEWTGGDWERRGESKKESLEVFTQELWGVVGEEE</sequence>
<dbReference type="Proteomes" id="UP001476798">
    <property type="component" value="Unassembled WGS sequence"/>
</dbReference>
<comment type="caution">
    <text evidence="2">The sequence shown here is derived from an EMBL/GenBank/DDBJ whole genome shotgun (WGS) entry which is preliminary data.</text>
</comment>
<evidence type="ECO:0000313" key="2">
    <source>
        <dbReference type="EMBL" id="MEQ2182318.1"/>
    </source>
</evidence>
<reference evidence="2 3" key="1">
    <citation type="submission" date="2021-06" db="EMBL/GenBank/DDBJ databases">
        <authorList>
            <person name="Palmer J.M."/>
        </authorList>
    </citation>
    <scope>NUCLEOTIDE SEQUENCE [LARGE SCALE GENOMIC DNA]</scope>
    <source>
        <strain evidence="2 3">GA_2019</strain>
        <tissue evidence="2">Muscle</tissue>
    </source>
</reference>
<protein>
    <submittedName>
        <fullName evidence="2">Uncharacterized protein</fullName>
    </submittedName>
</protein>
<dbReference type="EMBL" id="JAHRIO010071980">
    <property type="protein sequence ID" value="MEQ2182318.1"/>
    <property type="molecule type" value="Genomic_DNA"/>
</dbReference>
<organism evidence="2 3">
    <name type="scientific">Goodea atripinnis</name>
    <dbReference type="NCBI Taxonomy" id="208336"/>
    <lineage>
        <taxon>Eukaryota</taxon>
        <taxon>Metazoa</taxon>
        <taxon>Chordata</taxon>
        <taxon>Craniata</taxon>
        <taxon>Vertebrata</taxon>
        <taxon>Euteleostomi</taxon>
        <taxon>Actinopterygii</taxon>
        <taxon>Neopterygii</taxon>
        <taxon>Teleostei</taxon>
        <taxon>Neoteleostei</taxon>
        <taxon>Acanthomorphata</taxon>
        <taxon>Ovalentaria</taxon>
        <taxon>Atherinomorphae</taxon>
        <taxon>Cyprinodontiformes</taxon>
        <taxon>Goodeidae</taxon>
        <taxon>Goodea</taxon>
    </lineage>
</organism>
<feature type="region of interest" description="Disordered" evidence="1">
    <location>
        <begin position="101"/>
        <end position="138"/>
    </location>
</feature>
<keyword evidence="3" id="KW-1185">Reference proteome</keyword>
<name>A0ABV0PFT9_9TELE</name>
<proteinExistence type="predicted"/>
<evidence type="ECO:0000313" key="3">
    <source>
        <dbReference type="Proteomes" id="UP001476798"/>
    </source>
</evidence>
<feature type="compositionally biased region" description="Basic and acidic residues" evidence="1">
    <location>
        <begin position="129"/>
        <end position="138"/>
    </location>
</feature>
<evidence type="ECO:0000256" key="1">
    <source>
        <dbReference type="SAM" id="MobiDB-lite"/>
    </source>
</evidence>